<accession>A0A179I6E6</accession>
<dbReference type="PANTHER" id="PTHR11931">
    <property type="entry name" value="PHOSPHOGLYCERATE MUTASE"/>
    <property type="match status" value="1"/>
</dbReference>
<protein>
    <submittedName>
        <fullName evidence="1">Uncharacterized protein</fullName>
    </submittedName>
</protein>
<dbReference type="AlphaFoldDB" id="A0A179I6E6"/>
<dbReference type="Proteomes" id="UP000243081">
    <property type="component" value="Unassembled WGS sequence"/>
</dbReference>
<dbReference type="GO" id="GO:0016868">
    <property type="term" value="F:intramolecular phosphotransferase activity"/>
    <property type="evidence" value="ECO:0007669"/>
    <property type="project" value="InterPro"/>
</dbReference>
<comment type="caution">
    <text evidence="1">The sequence shown here is derived from an EMBL/GenBank/DDBJ whole genome shotgun (WGS) entry which is preliminary data.</text>
</comment>
<gene>
    <name evidence="1" type="ORF">LLEC1_00058</name>
</gene>
<proteinExistence type="predicted"/>
<evidence type="ECO:0000313" key="2">
    <source>
        <dbReference type="Proteomes" id="UP000243081"/>
    </source>
</evidence>
<sequence>HHTRNGQSTWNKQNLFTGWGKDHLSERGKTEARGCTEAARTALVICPTWRTPRFYGELSILPMLRLMRSIDIGYGDADRHYGDLQNQNKAEAAHNFGDNQVKLWRRSYDIRPRPLRDDMRYSRQMLNMRGLRQDSLQCPR</sequence>
<organism evidence="1 2">
    <name type="scientific">Cordyceps confragosa</name>
    <name type="common">Lecanicillium lecanii</name>
    <dbReference type="NCBI Taxonomy" id="2714763"/>
    <lineage>
        <taxon>Eukaryota</taxon>
        <taxon>Fungi</taxon>
        <taxon>Dikarya</taxon>
        <taxon>Ascomycota</taxon>
        <taxon>Pezizomycotina</taxon>
        <taxon>Sordariomycetes</taxon>
        <taxon>Hypocreomycetidae</taxon>
        <taxon>Hypocreales</taxon>
        <taxon>Cordycipitaceae</taxon>
        <taxon>Akanthomyces</taxon>
    </lineage>
</organism>
<dbReference type="Gene3D" id="3.40.50.1240">
    <property type="entry name" value="Phosphoglycerate mutase-like"/>
    <property type="match status" value="2"/>
</dbReference>
<feature type="non-terminal residue" evidence="1">
    <location>
        <position position="140"/>
    </location>
</feature>
<feature type="non-terminal residue" evidence="1">
    <location>
        <position position="1"/>
    </location>
</feature>
<reference evidence="1 2" key="1">
    <citation type="submission" date="2016-03" db="EMBL/GenBank/DDBJ databases">
        <title>Fine-scale spatial genetic structure of a fungal parasite of coffee scale insects.</title>
        <authorList>
            <person name="Jackson D."/>
            <person name="Zemenick K.A."/>
            <person name="Malloure B."/>
            <person name="Quandt C.A."/>
            <person name="James T.Y."/>
        </authorList>
    </citation>
    <scope>NUCLEOTIDE SEQUENCE [LARGE SCALE GENOMIC DNA]</scope>
    <source>
        <strain evidence="1 2">UM487</strain>
    </source>
</reference>
<dbReference type="EMBL" id="LUKN01003529">
    <property type="protein sequence ID" value="OAQ97298.1"/>
    <property type="molecule type" value="Genomic_DNA"/>
</dbReference>
<dbReference type="InterPro" id="IPR005952">
    <property type="entry name" value="Phosphogly_mut1"/>
</dbReference>
<dbReference type="InterPro" id="IPR029033">
    <property type="entry name" value="His_PPase_superfam"/>
</dbReference>
<dbReference type="GO" id="GO:0006096">
    <property type="term" value="P:glycolytic process"/>
    <property type="evidence" value="ECO:0007669"/>
    <property type="project" value="InterPro"/>
</dbReference>
<evidence type="ECO:0000313" key="1">
    <source>
        <dbReference type="EMBL" id="OAQ97298.1"/>
    </source>
</evidence>
<dbReference type="SUPFAM" id="SSF53254">
    <property type="entry name" value="Phosphoglycerate mutase-like"/>
    <property type="match status" value="1"/>
</dbReference>
<dbReference type="OrthoDB" id="4818801at2759"/>
<name>A0A179I6E6_CORDF</name>
<keyword evidence="2" id="KW-1185">Reference proteome</keyword>